<name>A0AAN6UPG9_9PEZI</name>
<feature type="region of interest" description="Disordered" evidence="1">
    <location>
        <begin position="149"/>
        <end position="228"/>
    </location>
</feature>
<keyword evidence="2" id="KW-0732">Signal</keyword>
<feature type="compositionally biased region" description="Low complexity" evidence="1">
    <location>
        <begin position="200"/>
        <end position="214"/>
    </location>
</feature>
<evidence type="ECO:0000256" key="2">
    <source>
        <dbReference type="SAM" id="SignalP"/>
    </source>
</evidence>
<feature type="chain" id="PRO_5042949132" evidence="2">
    <location>
        <begin position="21"/>
        <end position="344"/>
    </location>
</feature>
<feature type="signal peptide" evidence="2">
    <location>
        <begin position="1"/>
        <end position="20"/>
    </location>
</feature>
<proteinExistence type="predicted"/>
<evidence type="ECO:0000256" key="1">
    <source>
        <dbReference type="SAM" id="MobiDB-lite"/>
    </source>
</evidence>
<evidence type="ECO:0000313" key="4">
    <source>
        <dbReference type="Proteomes" id="UP001304895"/>
    </source>
</evidence>
<comment type="caution">
    <text evidence="3">The sequence shown here is derived from an EMBL/GenBank/DDBJ whole genome shotgun (WGS) entry which is preliminary data.</text>
</comment>
<sequence length="344" mass="32533">MRAYASCLTLILGSLSLAQAIANGRRQEGVVSPPNLADGFRSICNYVNAQQTVTETIRQTITVGAAGAVEAVTNATSGAVTVTVTAAGSTVTVCPGQVLGVVESAQGPRSASASAAPAEGPAVFPVAAASGGVGVSIVSVPAEARKTSAVGNQPAASQPAASSANADGASPLTPLPPQSSGADAPPGLSSTSSAASDPIAGAPSSVTSAAASNSTLGPPPGLASTSSEASVPIAGAPASLTSAAAPNSTLVRRPGVASSLSSTLDLAGTSTVGRPTAIADSGAFGGVVGMIPMSSAAVPVPTTPAVANGAVNTAVPQLDVSGLTLASKINLGNLGARPTVAAAA</sequence>
<protein>
    <submittedName>
        <fullName evidence="3">Uncharacterized protein</fullName>
    </submittedName>
</protein>
<evidence type="ECO:0000313" key="3">
    <source>
        <dbReference type="EMBL" id="KAK4136648.1"/>
    </source>
</evidence>
<dbReference type="Proteomes" id="UP001304895">
    <property type="component" value="Unassembled WGS sequence"/>
</dbReference>
<keyword evidence="4" id="KW-1185">Reference proteome</keyword>
<reference evidence="3" key="1">
    <citation type="journal article" date="2023" name="Mol. Phylogenet. Evol.">
        <title>Genome-scale phylogeny and comparative genomics of the fungal order Sordariales.</title>
        <authorList>
            <person name="Hensen N."/>
            <person name="Bonometti L."/>
            <person name="Westerberg I."/>
            <person name="Brannstrom I.O."/>
            <person name="Guillou S."/>
            <person name="Cros-Aarteil S."/>
            <person name="Calhoun S."/>
            <person name="Haridas S."/>
            <person name="Kuo A."/>
            <person name="Mondo S."/>
            <person name="Pangilinan J."/>
            <person name="Riley R."/>
            <person name="LaButti K."/>
            <person name="Andreopoulos B."/>
            <person name="Lipzen A."/>
            <person name="Chen C."/>
            <person name="Yan M."/>
            <person name="Daum C."/>
            <person name="Ng V."/>
            <person name="Clum A."/>
            <person name="Steindorff A."/>
            <person name="Ohm R.A."/>
            <person name="Martin F."/>
            <person name="Silar P."/>
            <person name="Natvig D.O."/>
            <person name="Lalanne C."/>
            <person name="Gautier V."/>
            <person name="Ament-Velasquez S.L."/>
            <person name="Kruys A."/>
            <person name="Hutchinson M.I."/>
            <person name="Powell A.J."/>
            <person name="Barry K."/>
            <person name="Miller A.N."/>
            <person name="Grigoriev I.V."/>
            <person name="Debuchy R."/>
            <person name="Gladieux P."/>
            <person name="Hiltunen Thoren M."/>
            <person name="Johannesson H."/>
        </authorList>
    </citation>
    <scope>NUCLEOTIDE SEQUENCE</scope>
    <source>
        <strain evidence="3">CBS 123565</strain>
    </source>
</reference>
<dbReference type="EMBL" id="MU853403">
    <property type="protein sequence ID" value="KAK4136648.1"/>
    <property type="molecule type" value="Genomic_DNA"/>
</dbReference>
<feature type="compositionally biased region" description="Low complexity" evidence="1">
    <location>
        <begin position="152"/>
        <end position="166"/>
    </location>
</feature>
<reference evidence="3" key="2">
    <citation type="submission" date="2023-05" db="EMBL/GenBank/DDBJ databases">
        <authorList>
            <consortium name="Lawrence Berkeley National Laboratory"/>
            <person name="Steindorff A."/>
            <person name="Hensen N."/>
            <person name="Bonometti L."/>
            <person name="Westerberg I."/>
            <person name="Brannstrom I.O."/>
            <person name="Guillou S."/>
            <person name="Cros-Aarteil S."/>
            <person name="Calhoun S."/>
            <person name="Haridas S."/>
            <person name="Kuo A."/>
            <person name="Mondo S."/>
            <person name="Pangilinan J."/>
            <person name="Riley R."/>
            <person name="Labutti K."/>
            <person name="Andreopoulos B."/>
            <person name="Lipzen A."/>
            <person name="Chen C."/>
            <person name="Yanf M."/>
            <person name="Daum C."/>
            <person name="Ng V."/>
            <person name="Clum A."/>
            <person name="Ohm R."/>
            <person name="Martin F."/>
            <person name="Silar P."/>
            <person name="Natvig D."/>
            <person name="Lalanne C."/>
            <person name="Gautier V."/>
            <person name="Ament-Velasquez S.L."/>
            <person name="Kruys A."/>
            <person name="Hutchinson M.I."/>
            <person name="Powell A.J."/>
            <person name="Barry K."/>
            <person name="Miller A.N."/>
            <person name="Grigoriev I.V."/>
            <person name="Debuchy R."/>
            <person name="Gladieux P."/>
            <person name="Thoren M.H."/>
            <person name="Johannesson H."/>
        </authorList>
    </citation>
    <scope>NUCLEOTIDE SEQUENCE</scope>
    <source>
        <strain evidence="3">CBS 123565</strain>
    </source>
</reference>
<organism evidence="3 4">
    <name type="scientific">Trichocladium antarcticum</name>
    <dbReference type="NCBI Taxonomy" id="1450529"/>
    <lineage>
        <taxon>Eukaryota</taxon>
        <taxon>Fungi</taxon>
        <taxon>Dikarya</taxon>
        <taxon>Ascomycota</taxon>
        <taxon>Pezizomycotina</taxon>
        <taxon>Sordariomycetes</taxon>
        <taxon>Sordariomycetidae</taxon>
        <taxon>Sordariales</taxon>
        <taxon>Chaetomiaceae</taxon>
        <taxon>Trichocladium</taxon>
    </lineage>
</organism>
<gene>
    <name evidence="3" type="ORF">BT67DRAFT_186690</name>
</gene>
<dbReference type="AlphaFoldDB" id="A0AAN6UPG9"/>
<accession>A0AAN6UPG9</accession>